<evidence type="ECO:0000313" key="1">
    <source>
        <dbReference type="EMBL" id="PYH96955.1"/>
    </source>
</evidence>
<dbReference type="AlphaFoldDB" id="A0A319DHJ0"/>
<accession>A0A319DHJ0</accession>
<evidence type="ECO:0000313" key="2">
    <source>
        <dbReference type="Proteomes" id="UP000247810"/>
    </source>
</evidence>
<dbReference type="STRING" id="1448320.A0A319DHJ0"/>
<dbReference type="OrthoDB" id="415706at2759"/>
<name>A0A319DHJ0_9EURO</name>
<sequence length="170" mass="20047">MFFIAEIRQKLRECESDLSRMGEARDSPKAQRYFVIQFCQEMQKMAEASLRGQYQDVPSVDPKIILRYLVQGQLDHFYEKMAIPDNMSILFSDYQRYLKILSDKSSDPKVREEQMKSAPRIYSEIYEEAKISEGRRLPGTVHPDVEEGIFRKQSTGRELHKVSLKMSRIW</sequence>
<organism evidence="1 2">
    <name type="scientific">Aspergillus ellipticus CBS 707.79</name>
    <dbReference type="NCBI Taxonomy" id="1448320"/>
    <lineage>
        <taxon>Eukaryota</taxon>
        <taxon>Fungi</taxon>
        <taxon>Dikarya</taxon>
        <taxon>Ascomycota</taxon>
        <taxon>Pezizomycotina</taxon>
        <taxon>Eurotiomycetes</taxon>
        <taxon>Eurotiomycetidae</taxon>
        <taxon>Eurotiales</taxon>
        <taxon>Aspergillaceae</taxon>
        <taxon>Aspergillus</taxon>
        <taxon>Aspergillus subgen. Circumdati</taxon>
    </lineage>
</organism>
<protein>
    <submittedName>
        <fullName evidence="1">Uncharacterized protein</fullName>
    </submittedName>
</protein>
<dbReference type="VEuPathDB" id="FungiDB:BO71DRAFT_481634"/>
<gene>
    <name evidence="1" type="ORF">BO71DRAFT_481634</name>
</gene>
<reference evidence="1 2" key="1">
    <citation type="submission" date="2018-02" db="EMBL/GenBank/DDBJ databases">
        <title>The genomes of Aspergillus section Nigri reveals drivers in fungal speciation.</title>
        <authorList>
            <consortium name="DOE Joint Genome Institute"/>
            <person name="Vesth T.C."/>
            <person name="Nybo J."/>
            <person name="Theobald S."/>
            <person name="Brandl J."/>
            <person name="Frisvad J.C."/>
            <person name="Nielsen K.F."/>
            <person name="Lyhne E.K."/>
            <person name="Kogle M.E."/>
            <person name="Kuo A."/>
            <person name="Riley R."/>
            <person name="Clum A."/>
            <person name="Nolan M."/>
            <person name="Lipzen A."/>
            <person name="Salamov A."/>
            <person name="Henrissat B."/>
            <person name="Wiebenga A."/>
            <person name="De vries R.P."/>
            <person name="Grigoriev I.V."/>
            <person name="Mortensen U.H."/>
            <person name="Andersen M.R."/>
            <person name="Baker S.E."/>
        </authorList>
    </citation>
    <scope>NUCLEOTIDE SEQUENCE [LARGE SCALE GENOMIC DNA]</scope>
    <source>
        <strain evidence="1 2">CBS 707.79</strain>
    </source>
</reference>
<proteinExistence type="predicted"/>
<dbReference type="Proteomes" id="UP000247810">
    <property type="component" value="Unassembled WGS sequence"/>
</dbReference>
<keyword evidence="2" id="KW-1185">Reference proteome</keyword>
<dbReference type="EMBL" id="KZ825831">
    <property type="protein sequence ID" value="PYH96955.1"/>
    <property type="molecule type" value="Genomic_DNA"/>
</dbReference>